<reference evidence="2 3" key="1">
    <citation type="journal article" date="2002" name="Int. J. Syst. Evol. Microbiol.">
        <title>Sphingopyxis witflariensis sp. nov., isolated from activated sludge.</title>
        <authorList>
            <person name="Kampfer P."/>
            <person name="Witzenberger R."/>
            <person name="Denner E.B."/>
            <person name="Busse H.J."/>
            <person name="Neef A."/>
        </authorList>
    </citation>
    <scope>NUCLEOTIDE SEQUENCE [LARGE SCALE GENOMIC DNA]</scope>
    <source>
        <strain evidence="2 3">DSM 14551</strain>
    </source>
</reference>
<evidence type="ECO:0000313" key="3">
    <source>
        <dbReference type="Proteomes" id="UP000197097"/>
    </source>
</evidence>
<feature type="signal peptide" evidence="1">
    <location>
        <begin position="1"/>
        <end position="22"/>
    </location>
</feature>
<dbReference type="EMBL" id="NISJ01000001">
    <property type="protein sequence ID" value="OWR00960.1"/>
    <property type="molecule type" value="Genomic_DNA"/>
</dbReference>
<feature type="chain" id="PRO_5012648048" evidence="1">
    <location>
        <begin position="23"/>
        <end position="188"/>
    </location>
</feature>
<evidence type="ECO:0000313" key="2">
    <source>
        <dbReference type="EMBL" id="OWR00960.1"/>
    </source>
</evidence>
<protein>
    <submittedName>
        <fullName evidence="2">Uncharacterized protein</fullName>
    </submittedName>
</protein>
<dbReference type="AlphaFoldDB" id="A0A246K4M9"/>
<organism evidence="2 3">
    <name type="scientific">Sphingopyxis witflariensis</name>
    <dbReference type="NCBI Taxonomy" id="173675"/>
    <lineage>
        <taxon>Bacteria</taxon>
        <taxon>Pseudomonadati</taxon>
        <taxon>Pseudomonadota</taxon>
        <taxon>Alphaproteobacteria</taxon>
        <taxon>Sphingomonadales</taxon>
        <taxon>Sphingomonadaceae</taxon>
        <taxon>Sphingopyxis</taxon>
    </lineage>
</organism>
<keyword evidence="1" id="KW-0732">Signal</keyword>
<sequence>MPRNLHILALAPLLLAASEAAAEDPLIDAATVSDEVLATQRGGFSWNDMQISFGADIRSFVNDQLALRTIVSWTANGATVDRFVSPSLTAADAAHVQAGILTSGGIQMRIGNESVFLANDGQTALIHSTDAIQNVLINTASGVNLAQQVDATLDISGYDGFRDALAMTRISDAVGNAVSAGSLGALGN</sequence>
<gene>
    <name evidence="2" type="ORF">CDQ91_00570</name>
</gene>
<name>A0A246K4M9_9SPHN</name>
<dbReference type="Proteomes" id="UP000197097">
    <property type="component" value="Unassembled WGS sequence"/>
</dbReference>
<accession>A0A246K4M9</accession>
<dbReference type="OrthoDB" id="7447229at2"/>
<dbReference type="RefSeq" id="WP_088470766.1">
    <property type="nucleotide sequence ID" value="NZ_NISJ01000001.1"/>
</dbReference>
<evidence type="ECO:0000256" key="1">
    <source>
        <dbReference type="SAM" id="SignalP"/>
    </source>
</evidence>
<comment type="caution">
    <text evidence="2">The sequence shown here is derived from an EMBL/GenBank/DDBJ whole genome shotgun (WGS) entry which is preliminary data.</text>
</comment>
<proteinExistence type="predicted"/>
<keyword evidence="3" id="KW-1185">Reference proteome</keyword>